<protein>
    <submittedName>
        <fullName evidence="2">PAS domain-containing protein</fullName>
    </submittedName>
</protein>
<dbReference type="InterPro" id="IPR000700">
    <property type="entry name" value="PAS-assoc_C"/>
</dbReference>
<name>A0A9Q2KR18_9GAMM</name>
<gene>
    <name evidence="2" type="ORF">IB647_08640</name>
</gene>
<feature type="domain" description="PAC" evidence="1">
    <location>
        <begin position="85"/>
        <end position="137"/>
    </location>
</feature>
<proteinExistence type="predicted"/>
<dbReference type="RefSeq" id="WP_160194824.1">
    <property type="nucleotide sequence ID" value="NZ_JACVJL010000161.1"/>
</dbReference>
<dbReference type="SUPFAM" id="SSF55785">
    <property type="entry name" value="PYP-like sensor domain (PAS domain)"/>
    <property type="match status" value="1"/>
</dbReference>
<dbReference type="Gene3D" id="3.30.450.20">
    <property type="entry name" value="PAS domain"/>
    <property type="match status" value="1"/>
</dbReference>
<keyword evidence="3" id="KW-1185">Reference proteome</keyword>
<dbReference type="Pfam" id="PF08448">
    <property type="entry name" value="PAS_4"/>
    <property type="match status" value="1"/>
</dbReference>
<sequence length="326" mass="38048">MYDYLSKSISSPIFQAIANINRDDLFLYVKNIDSKYIFLSKNICNLGKIEYEDAIGKCDDDFNWGKEQTDAFKSDDLYVFTTKKSYTSEYLLSINEGFLWIETEKIPIMTENNEVIGILGIAQDVTYRKTLISPQYKKNNSSTNQRDKTSIVESFREYLKDNDDVQQNKNQAEQLFTRNSLIELLHNELIKQSKCSNDDFVSLNKELIKVFSQFLSKELIIVNDRKEIKTKYYNYLVVCLCTMELLKNKTLSEKILINIDKNEIKMMINRAGQKHKININNTKFLANYITYNIIKVLDLKLDIFVIEDSFLPVAITITLSDKNTIY</sequence>
<evidence type="ECO:0000259" key="1">
    <source>
        <dbReference type="PROSITE" id="PS50113"/>
    </source>
</evidence>
<accession>A0A9Q2KR18</accession>
<reference evidence="2 3" key="1">
    <citation type="submission" date="2020-09" db="EMBL/GenBank/DDBJ databases">
        <title>Development of specific Francisella tularensis PCR assay based on in-depth characterization of family Francisellaceae.</title>
        <authorList>
            <person name="Ohrman C."/>
            <person name="Sahl J."/>
            <person name="Sjodin A."/>
            <person name="Uneklint I."/>
            <person name="Ballard R."/>
            <person name="Karlsson L."/>
            <person name="Mcdonough R."/>
            <person name="Sundell D."/>
            <person name="Soria K."/>
            <person name="Brindeflk B."/>
            <person name="Vallesi A."/>
            <person name="Ramirez-Paredes J.G."/>
            <person name="Colquhoun D."/>
            <person name="Myrtennas K."/>
            <person name="Birdsell D."/>
            <person name="Johansson A."/>
            <person name="Wagner D."/>
            <person name="Forsman M."/>
        </authorList>
    </citation>
    <scope>NUCLEOTIDE SEQUENCE [LARGE SCALE GENOMIC DNA]</scope>
    <source>
        <strain evidence="2 3">FSC1140</strain>
    </source>
</reference>
<dbReference type="InterPro" id="IPR013656">
    <property type="entry name" value="PAS_4"/>
</dbReference>
<organism evidence="2 3">
    <name type="scientific">Francisella noatunensis</name>
    <dbReference type="NCBI Taxonomy" id="657445"/>
    <lineage>
        <taxon>Bacteria</taxon>
        <taxon>Pseudomonadati</taxon>
        <taxon>Pseudomonadota</taxon>
        <taxon>Gammaproteobacteria</taxon>
        <taxon>Thiotrichales</taxon>
        <taxon>Francisellaceae</taxon>
        <taxon>Francisella</taxon>
    </lineage>
</organism>
<dbReference type="Proteomes" id="UP000701999">
    <property type="component" value="Unassembled WGS sequence"/>
</dbReference>
<dbReference type="InterPro" id="IPR035965">
    <property type="entry name" value="PAS-like_dom_sf"/>
</dbReference>
<comment type="caution">
    <text evidence="2">The sequence shown here is derived from an EMBL/GenBank/DDBJ whole genome shotgun (WGS) entry which is preliminary data.</text>
</comment>
<dbReference type="EMBL" id="JACVKN010000177">
    <property type="protein sequence ID" value="MBK2065655.1"/>
    <property type="molecule type" value="Genomic_DNA"/>
</dbReference>
<dbReference type="AlphaFoldDB" id="A0A9Q2KR18"/>
<evidence type="ECO:0000313" key="2">
    <source>
        <dbReference type="EMBL" id="MBK2065655.1"/>
    </source>
</evidence>
<evidence type="ECO:0000313" key="3">
    <source>
        <dbReference type="Proteomes" id="UP000701999"/>
    </source>
</evidence>
<dbReference type="PROSITE" id="PS50113">
    <property type="entry name" value="PAC"/>
    <property type="match status" value="1"/>
</dbReference>